<dbReference type="OrthoDB" id="53394at2157"/>
<evidence type="ECO:0000313" key="4">
    <source>
        <dbReference type="Proteomes" id="UP000248410"/>
    </source>
</evidence>
<evidence type="ECO:0000313" key="3">
    <source>
        <dbReference type="EMBL" id="AWR97454.1"/>
    </source>
</evidence>
<protein>
    <recommendedName>
        <fullName evidence="5">Zinc-ribbon domain-containing protein</fullName>
    </recommendedName>
</protein>
<dbReference type="Gene3D" id="4.10.1060.50">
    <property type="match status" value="1"/>
</dbReference>
<evidence type="ECO:0000259" key="1">
    <source>
        <dbReference type="Pfam" id="PF05239"/>
    </source>
</evidence>
<dbReference type="Pfam" id="PF13240">
    <property type="entry name" value="Zn_Ribbon_1"/>
    <property type="match status" value="1"/>
</dbReference>
<name>A0A2U9INC6_9CREN</name>
<dbReference type="InterPro" id="IPR038587">
    <property type="entry name" value="Ribosomal_eL40_sf"/>
</dbReference>
<sequence length="106" mass="11712">MSYKKIYKREDLVGKQVINQEGNIVGIVKDTGYDAEGKMAIIVATKDNKEEYYSITEIRGIGDVIVLRDIQTQAPVNGIVCPNCGYLNPAGSNYCIRCGAKLNSFF</sequence>
<dbReference type="RefSeq" id="WP_110380344.1">
    <property type="nucleotide sequence ID" value="NZ_CP029288.2"/>
</dbReference>
<keyword evidence="4" id="KW-1185">Reference proteome</keyword>
<feature type="domain" description="Zinc-ribbon" evidence="2">
    <location>
        <begin position="81"/>
        <end position="102"/>
    </location>
</feature>
<dbReference type="Pfam" id="PF05239">
    <property type="entry name" value="PRC"/>
    <property type="match status" value="1"/>
</dbReference>
<dbReference type="EMBL" id="CP029288">
    <property type="protein sequence ID" value="AWR97454.1"/>
    <property type="molecule type" value="Genomic_DNA"/>
</dbReference>
<reference evidence="3 4" key="1">
    <citation type="submission" date="2018-05" db="EMBL/GenBank/DDBJ databases">
        <title>Complete Genome Sequences of Extremely Thermoacidophilic, Metal-Mobilizing Type-Strain Members of the Archaeal Family Sulfolobaceae: Acidianus brierleyi DSM-1651T, Acidianus sulfidivorans DSM-18786T, Metallosphaera hakonensis DSM-7519T, and Metallosphaera prunae DSM-10039T.</title>
        <authorList>
            <person name="Counts J.A."/>
            <person name="Kelly R.M."/>
        </authorList>
    </citation>
    <scope>NUCLEOTIDE SEQUENCE [LARGE SCALE GENOMIC DNA]</scope>
    <source>
        <strain evidence="3 4">JP7</strain>
    </source>
</reference>
<dbReference type="Gene3D" id="2.30.30.240">
    <property type="entry name" value="PRC-barrel domain"/>
    <property type="match status" value="1"/>
</dbReference>
<dbReference type="InterPro" id="IPR027275">
    <property type="entry name" value="PRC-brl_dom"/>
</dbReference>
<dbReference type="KEGG" id="asul:DFR86_07770"/>
<dbReference type="AlphaFoldDB" id="A0A2U9INC6"/>
<evidence type="ECO:0008006" key="5">
    <source>
        <dbReference type="Google" id="ProtNLM"/>
    </source>
</evidence>
<feature type="domain" description="PRC-barrel" evidence="1">
    <location>
        <begin position="7"/>
        <end position="70"/>
    </location>
</feature>
<organism evidence="3 4">
    <name type="scientific">Acidianus sulfidivorans JP7</name>
    <dbReference type="NCBI Taxonomy" id="619593"/>
    <lineage>
        <taxon>Archaea</taxon>
        <taxon>Thermoproteota</taxon>
        <taxon>Thermoprotei</taxon>
        <taxon>Sulfolobales</taxon>
        <taxon>Sulfolobaceae</taxon>
        <taxon>Acidianus</taxon>
    </lineage>
</organism>
<dbReference type="GeneID" id="36837857"/>
<evidence type="ECO:0000259" key="2">
    <source>
        <dbReference type="Pfam" id="PF13240"/>
    </source>
</evidence>
<dbReference type="InterPro" id="IPR011033">
    <property type="entry name" value="PRC_barrel-like_sf"/>
</dbReference>
<proteinExistence type="predicted"/>
<accession>A0A2U9INC6</accession>
<dbReference type="InterPro" id="IPR026870">
    <property type="entry name" value="Zinc_ribbon_dom"/>
</dbReference>
<dbReference type="Proteomes" id="UP000248410">
    <property type="component" value="Chromosome"/>
</dbReference>
<gene>
    <name evidence="3" type="ORF">DFR86_07770</name>
</gene>
<dbReference type="SUPFAM" id="SSF50346">
    <property type="entry name" value="PRC-barrel domain"/>
    <property type="match status" value="1"/>
</dbReference>